<dbReference type="PROSITE" id="PS51192">
    <property type="entry name" value="HELICASE_ATP_BIND_1"/>
    <property type="match status" value="1"/>
</dbReference>
<protein>
    <submittedName>
        <fullName evidence="6">Superfamily II DNA or RNA helicase</fullName>
    </submittedName>
</protein>
<evidence type="ECO:0000256" key="4">
    <source>
        <dbReference type="ARBA" id="ARBA00022840"/>
    </source>
</evidence>
<keyword evidence="3 6" id="KW-0347">Helicase</keyword>
<evidence type="ECO:0000256" key="1">
    <source>
        <dbReference type="ARBA" id="ARBA00022741"/>
    </source>
</evidence>
<proteinExistence type="predicted"/>
<sequence length="463" mass="52445">MKIQIKISSTIRIKGPLDPELEAFLKRRLTLVNPVWLENQKFGRYNYGVKKHLQYYWKRGDVTSMPRGFARQLLTWLSRSGLDYEMVDETRELPEVQYGFMGELYGFQQEAAQRILSRRFGVARMPTGAGKTILALYCISERAQPAVVIVHTKELLYQWKERALDFLDIREQDIGLVGDGKKQFDRSLTICVVNSLYKCAAQMKKKTGHLIVDECHRIPSRSFTVAVKAFDSKYMLGLSATPFRRDGLTPLIPMYIGDPVCEVNPMDLQDKGKISRAKLVVRKTNFDYPYEDDYHQMISILVDDGDRNRLIARDAVEFHCQGSGTALVVSDRKSHCRKLAALMADKGARVGVLTGDLPDIKRKEIVRQVNEGEVDILVATIQLIGEGFDCPSLSALFMATPVKFTGRVLQVVGRVLRAQKGKEQAAVFDYVDKPGVLQASFQSRMEAYRQLGLKGQSPLRFCS</sequence>
<dbReference type="SUPFAM" id="SSF52540">
    <property type="entry name" value="P-loop containing nucleoside triphosphate hydrolases"/>
    <property type="match status" value="1"/>
</dbReference>
<feature type="domain" description="Helicase ATP-binding" evidence="5">
    <location>
        <begin position="112"/>
        <end position="260"/>
    </location>
</feature>
<dbReference type="GO" id="GO:0003677">
    <property type="term" value="F:DNA binding"/>
    <property type="evidence" value="ECO:0007669"/>
    <property type="project" value="InterPro"/>
</dbReference>
<dbReference type="Pfam" id="PF04851">
    <property type="entry name" value="ResIII"/>
    <property type="match status" value="1"/>
</dbReference>
<keyword evidence="1" id="KW-0547">Nucleotide-binding</keyword>
<dbReference type="PANTHER" id="PTHR11274:SF0">
    <property type="entry name" value="GENERAL TRANSCRIPTION AND DNA REPAIR FACTOR IIH HELICASE SUBUNIT XPB"/>
    <property type="match status" value="1"/>
</dbReference>
<keyword evidence="7" id="KW-1185">Reference proteome</keyword>
<dbReference type="Proteomes" id="UP000183994">
    <property type="component" value="Unassembled WGS sequence"/>
</dbReference>
<evidence type="ECO:0000313" key="7">
    <source>
        <dbReference type="Proteomes" id="UP000183994"/>
    </source>
</evidence>
<dbReference type="InterPro" id="IPR014001">
    <property type="entry name" value="Helicase_ATP-bd"/>
</dbReference>
<dbReference type="GO" id="GO:0005524">
    <property type="term" value="F:ATP binding"/>
    <property type="evidence" value="ECO:0007669"/>
    <property type="project" value="UniProtKB-KW"/>
</dbReference>
<dbReference type="InterPro" id="IPR027417">
    <property type="entry name" value="P-loop_NTPase"/>
</dbReference>
<evidence type="ECO:0000256" key="2">
    <source>
        <dbReference type="ARBA" id="ARBA00022801"/>
    </source>
</evidence>
<dbReference type="SMART" id="SM00490">
    <property type="entry name" value="HELICc"/>
    <property type="match status" value="1"/>
</dbReference>
<evidence type="ECO:0000259" key="5">
    <source>
        <dbReference type="PROSITE" id="PS51192"/>
    </source>
</evidence>
<dbReference type="PANTHER" id="PTHR11274">
    <property type="entry name" value="RAD25/XP-B DNA REPAIR HELICASE"/>
    <property type="match status" value="1"/>
</dbReference>
<evidence type="ECO:0000256" key="3">
    <source>
        <dbReference type="ARBA" id="ARBA00022806"/>
    </source>
</evidence>
<evidence type="ECO:0000313" key="6">
    <source>
        <dbReference type="EMBL" id="SHK95620.1"/>
    </source>
</evidence>
<keyword evidence="4" id="KW-0067">ATP-binding</keyword>
<dbReference type="InterPro" id="IPR006935">
    <property type="entry name" value="Helicase/UvrB_N"/>
</dbReference>
<dbReference type="CDD" id="cd17926">
    <property type="entry name" value="DEXHc_RE"/>
    <property type="match status" value="1"/>
</dbReference>
<keyword evidence="2" id="KW-0378">Hydrolase</keyword>
<accession>A0A1M6WPD5</accession>
<dbReference type="RefSeq" id="WP_073478372.1">
    <property type="nucleotide sequence ID" value="NZ_FQZU01000039.1"/>
</dbReference>
<dbReference type="GO" id="GO:0016787">
    <property type="term" value="F:hydrolase activity"/>
    <property type="evidence" value="ECO:0007669"/>
    <property type="project" value="UniProtKB-KW"/>
</dbReference>
<dbReference type="InterPro" id="IPR050615">
    <property type="entry name" value="ATP-dep_DNA_Helicase"/>
</dbReference>
<dbReference type="InterPro" id="IPR001650">
    <property type="entry name" value="Helicase_C-like"/>
</dbReference>
<dbReference type="CDD" id="cd18785">
    <property type="entry name" value="SF2_C"/>
    <property type="match status" value="1"/>
</dbReference>
<gene>
    <name evidence="6" type="ORF">SAMN02745216_04372</name>
</gene>
<dbReference type="Pfam" id="PF00271">
    <property type="entry name" value="Helicase_C"/>
    <property type="match status" value="1"/>
</dbReference>
<reference evidence="7" key="1">
    <citation type="submission" date="2016-11" db="EMBL/GenBank/DDBJ databases">
        <authorList>
            <person name="Varghese N."/>
            <person name="Submissions S."/>
        </authorList>
    </citation>
    <scope>NUCLEOTIDE SEQUENCE [LARGE SCALE GENOMIC DNA]</scope>
    <source>
        <strain evidence="7">DSM 16219</strain>
    </source>
</reference>
<dbReference type="AlphaFoldDB" id="A0A1M6WPD5"/>
<dbReference type="EMBL" id="FQZU01000039">
    <property type="protein sequence ID" value="SHK95620.1"/>
    <property type="molecule type" value="Genomic_DNA"/>
</dbReference>
<name>A0A1M6WPD5_9BACT</name>
<dbReference type="Gene3D" id="3.40.50.300">
    <property type="entry name" value="P-loop containing nucleotide triphosphate hydrolases"/>
    <property type="match status" value="2"/>
</dbReference>
<dbReference type="STRING" id="1121393.SAMN02745216_04372"/>
<dbReference type="GO" id="GO:0004386">
    <property type="term" value="F:helicase activity"/>
    <property type="evidence" value="ECO:0007669"/>
    <property type="project" value="UniProtKB-KW"/>
</dbReference>
<organism evidence="6 7">
    <name type="scientific">Desulfatibacillum alkenivorans DSM 16219</name>
    <dbReference type="NCBI Taxonomy" id="1121393"/>
    <lineage>
        <taxon>Bacteria</taxon>
        <taxon>Pseudomonadati</taxon>
        <taxon>Thermodesulfobacteriota</taxon>
        <taxon>Desulfobacteria</taxon>
        <taxon>Desulfobacterales</taxon>
        <taxon>Desulfatibacillaceae</taxon>
        <taxon>Desulfatibacillum</taxon>
    </lineage>
</organism>
<dbReference type="SMART" id="SM00487">
    <property type="entry name" value="DEXDc"/>
    <property type="match status" value="1"/>
</dbReference>